<evidence type="ECO:0000256" key="8">
    <source>
        <dbReference type="ARBA" id="ARBA00023049"/>
    </source>
</evidence>
<dbReference type="CDD" id="cd09601">
    <property type="entry name" value="M1_APN-Q_like"/>
    <property type="match status" value="1"/>
</dbReference>
<dbReference type="InterPro" id="IPR024571">
    <property type="entry name" value="ERAP1-like_C_dom"/>
</dbReference>
<dbReference type="SUPFAM" id="SSF55486">
    <property type="entry name" value="Metalloproteases ('zincins'), catalytic domain"/>
    <property type="match status" value="1"/>
</dbReference>
<feature type="domain" description="Peptidase M1 membrane alanine aminopeptidase" evidence="11">
    <location>
        <begin position="258"/>
        <end position="472"/>
    </location>
</feature>
<feature type="domain" description="Aminopeptidase N-like N-terminal" evidence="13">
    <location>
        <begin position="40"/>
        <end position="223"/>
    </location>
</feature>
<dbReference type="Gene3D" id="1.10.390.10">
    <property type="entry name" value="Neutral Protease Domain 2"/>
    <property type="match status" value="1"/>
</dbReference>
<comment type="catalytic activity">
    <reaction evidence="1">
        <text>Release of an N-terminal amino acid, Xaa-|-Yaa- from a peptide, amide or arylamide. Xaa is preferably Ala, but may be most amino acids including Pro (slow action). When a terminal hydrophobic residue is followed by a prolyl residue, the two may be released as an intact Xaa-Pro dipeptide.</text>
        <dbReference type="EC" id="3.4.11.2"/>
    </reaction>
</comment>
<dbReference type="PANTHER" id="PTHR11533">
    <property type="entry name" value="PROTEASE M1 ZINC METALLOPROTEASE"/>
    <property type="match status" value="1"/>
</dbReference>
<keyword evidence="15" id="KW-1185">Reference proteome</keyword>
<dbReference type="Pfam" id="PF17900">
    <property type="entry name" value="Peptidase_M1_N"/>
    <property type="match status" value="1"/>
</dbReference>
<accession>A0ABP7UFX6</accession>
<dbReference type="EMBL" id="BAABBR010000001">
    <property type="protein sequence ID" value="GAA4042479.1"/>
    <property type="molecule type" value="Genomic_DNA"/>
</dbReference>
<name>A0ABP7UFX6_9SPHN</name>
<dbReference type="InterPro" id="IPR045357">
    <property type="entry name" value="Aminopeptidase_N-like_N"/>
</dbReference>
<keyword evidence="3 9" id="KW-0031">Aminopeptidase</keyword>
<dbReference type="InterPro" id="IPR027268">
    <property type="entry name" value="Peptidase_M4/M1_CTD_sf"/>
</dbReference>
<dbReference type="PRINTS" id="PR00756">
    <property type="entry name" value="ALADIPTASE"/>
</dbReference>
<evidence type="ECO:0000259" key="11">
    <source>
        <dbReference type="Pfam" id="PF01433"/>
    </source>
</evidence>
<dbReference type="InterPro" id="IPR042097">
    <property type="entry name" value="Aminopeptidase_N-like_N_sf"/>
</dbReference>
<dbReference type="Pfam" id="PF11838">
    <property type="entry name" value="ERAP1_C"/>
    <property type="match status" value="1"/>
</dbReference>
<evidence type="ECO:0000313" key="14">
    <source>
        <dbReference type="EMBL" id="GAA4042479.1"/>
    </source>
</evidence>
<dbReference type="SUPFAM" id="SSF63737">
    <property type="entry name" value="Leukotriene A4 hydrolase N-terminal domain"/>
    <property type="match status" value="1"/>
</dbReference>
<evidence type="ECO:0000256" key="10">
    <source>
        <dbReference type="SAM" id="SignalP"/>
    </source>
</evidence>
<evidence type="ECO:0000256" key="6">
    <source>
        <dbReference type="ARBA" id="ARBA00022801"/>
    </source>
</evidence>
<dbReference type="InterPro" id="IPR001930">
    <property type="entry name" value="Peptidase_M1"/>
</dbReference>
<evidence type="ECO:0000259" key="13">
    <source>
        <dbReference type="Pfam" id="PF17900"/>
    </source>
</evidence>
<evidence type="ECO:0000256" key="3">
    <source>
        <dbReference type="ARBA" id="ARBA00022438"/>
    </source>
</evidence>
<comment type="similarity">
    <text evidence="2 9">Belongs to the peptidase M1 family.</text>
</comment>
<evidence type="ECO:0000313" key="15">
    <source>
        <dbReference type="Proteomes" id="UP001424459"/>
    </source>
</evidence>
<comment type="cofactor">
    <cofactor evidence="9">
        <name>Zn(2+)</name>
        <dbReference type="ChEBI" id="CHEBI:29105"/>
    </cofactor>
    <text evidence="9">Binds 1 zinc ion per subunit.</text>
</comment>
<evidence type="ECO:0000256" key="2">
    <source>
        <dbReference type="ARBA" id="ARBA00010136"/>
    </source>
</evidence>
<evidence type="ECO:0000259" key="12">
    <source>
        <dbReference type="Pfam" id="PF11838"/>
    </source>
</evidence>
<dbReference type="InterPro" id="IPR050344">
    <property type="entry name" value="Peptidase_M1_aminopeptidases"/>
</dbReference>
<gene>
    <name evidence="14" type="ORF">GCM10022281_24590</name>
</gene>
<feature type="domain" description="ERAP1-like C-terminal" evidence="12">
    <location>
        <begin position="551"/>
        <end position="851"/>
    </location>
</feature>
<feature type="signal peptide" evidence="10">
    <location>
        <begin position="1"/>
        <end position="20"/>
    </location>
</feature>
<comment type="caution">
    <text evidence="14">The sequence shown here is derived from an EMBL/GenBank/DDBJ whole genome shotgun (WGS) entry which is preliminary data.</text>
</comment>
<dbReference type="Pfam" id="PF01433">
    <property type="entry name" value="Peptidase_M1"/>
    <property type="match status" value="1"/>
</dbReference>
<evidence type="ECO:0000256" key="5">
    <source>
        <dbReference type="ARBA" id="ARBA00022723"/>
    </source>
</evidence>
<evidence type="ECO:0000256" key="4">
    <source>
        <dbReference type="ARBA" id="ARBA00022670"/>
    </source>
</evidence>
<dbReference type="Gene3D" id="1.25.50.20">
    <property type="match status" value="1"/>
</dbReference>
<dbReference type="RefSeq" id="WP_344697388.1">
    <property type="nucleotide sequence ID" value="NZ_BAABBR010000001.1"/>
</dbReference>
<feature type="chain" id="PRO_5046178622" description="Aminopeptidase" evidence="10">
    <location>
        <begin position="21"/>
        <end position="877"/>
    </location>
</feature>
<dbReference type="PANTHER" id="PTHR11533:SF174">
    <property type="entry name" value="PUROMYCIN-SENSITIVE AMINOPEPTIDASE-RELATED"/>
    <property type="match status" value="1"/>
</dbReference>
<keyword evidence="5 9" id="KW-0479">Metal-binding</keyword>
<proteinExistence type="inferred from homology"/>
<sequence>MRTLPLLLLSASLLPGAALAQPAQDRIESSVTQLPRTAIPRHYSVEVTPDAANLRFAGKVAIDLDVVKPTNSLTLNAKDLKLGAVSIQRAGGGAAQRGRAVVSKANETATLTFPARLQAGRYRLSIAYDGVINEQATGLFALDSKAPDGSPRRSLFTQFEASDARAFVPSWDEPDYKTPWDLSAVVPANQMAIGNMPVAKTAALPGGKKRVTFGTTPLMSSYLLFFASGDFGRISKTVDNTEVAITVGRGNEAKARTALDAEGQVLTYYNQYFGTRYPLPKLENVAGPGQSQFFGAMENWGAIFTFERILLDDPAITTEAERHDIFGVQAHEMAHQWFGDLVTMAWWDDLWLNEGFASWMANKTEQHFHPEWGGDVDHVASREAALSIDALSTTHPIVQQVRTVEQANQAFDTITYQKGESVIAMLEGFAGPDVWQRGIQAYVAKHKYGNTVSDDLWSAVEGAGARGLTRIAHDFTLQPGIPLIRVGPATCAGGTVRATLTQDQYSEDKQGKLTPLSWHVPVRAMTVGGTPTALVTEGRTTTLSAPGCGPLLLNAGQTGYYRTLYQPNQLAELTRAFASLGPVDQYGLLNDTSALSRSGYQAYAPALDMLAAVPGNAHPKVAASALGKWSGLYGLFSGDAASQALVAAQIEARFKPMLDRMGLAPREGEPVMDATLRPQLISVLGEVGDPAVRAEARRLFAAPAAIPGSLKSTWLGVVAYDADEATWEKLHQLAQTATGSVERTTYYELLGRTKNESLARRALDLALTPEPGKTVSSGIISAVAAEHPEMALDFALAHLAQVRSLVDSSGWSRFLAQLGAGSGKPETIAKLDAYARANVAASDRKPITQVTTRIATRLSENGRLKPAALAWLRTHKA</sequence>
<evidence type="ECO:0000256" key="7">
    <source>
        <dbReference type="ARBA" id="ARBA00022833"/>
    </source>
</evidence>
<dbReference type="EC" id="3.4.11.-" evidence="9"/>
<evidence type="ECO:0000256" key="1">
    <source>
        <dbReference type="ARBA" id="ARBA00000098"/>
    </source>
</evidence>
<protein>
    <recommendedName>
        <fullName evidence="9">Aminopeptidase</fullName>
        <ecNumber evidence="9">3.4.11.-</ecNumber>
    </recommendedName>
</protein>
<keyword evidence="8 9" id="KW-0482">Metalloprotease</keyword>
<reference evidence="15" key="1">
    <citation type="journal article" date="2019" name="Int. J. Syst. Evol. Microbiol.">
        <title>The Global Catalogue of Microorganisms (GCM) 10K type strain sequencing project: providing services to taxonomists for standard genome sequencing and annotation.</title>
        <authorList>
            <consortium name="The Broad Institute Genomics Platform"/>
            <consortium name="The Broad Institute Genome Sequencing Center for Infectious Disease"/>
            <person name="Wu L."/>
            <person name="Ma J."/>
        </authorList>
    </citation>
    <scope>NUCLEOTIDE SEQUENCE [LARGE SCALE GENOMIC DNA]</scope>
    <source>
        <strain evidence="15">JCM 17564</strain>
    </source>
</reference>
<keyword evidence="7 9" id="KW-0862">Zinc</keyword>
<dbReference type="Gene3D" id="2.60.40.1910">
    <property type="match status" value="1"/>
</dbReference>
<dbReference type="Proteomes" id="UP001424459">
    <property type="component" value="Unassembled WGS sequence"/>
</dbReference>
<keyword evidence="4 9" id="KW-0645">Protease</keyword>
<keyword evidence="6 9" id="KW-0378">Hydrolase</keyword>
<dbReference type="InterPro" id="IPR014782">
    <property type="entry name" value="Peptidase_M1_dom"/>
</dbReference>
<keyword evidence="10" id="KW-0732">Signal</keyword>
<organism evidence="14 15">
    <name type="scientific">Sphingomonas rosea</name>
    <dbReference type="NCBI Taxonomy" id="335605"/>
    <lineage>
        <taxon>Bacteria</taxon>
        <taxon>Pseudomonadati</taxon>
        <taxon>Pseudomonadota</taxon>
        <taxon>Alphaproteobacteria</taxon>
        <taxon>Sphingomonadales</taxon>
        <taxon>Sphingomonadaceae</taxon>
        <taxon>Sphingomonas</taxon>
    </lineage>
</organism>
<dbReference type="Gene3D" id="2.60.40.1730">
    <property type="entry name" value="tricorn interacting facor f3 domain"/>
    <property type="match status" value="1"/>
</dbReference>
<dbReference type="InterPro" id="IPR034016">
    <property type="entry name" value="M1_APN-typ"/>
</dbReference>
<evidence type="ECO:0000256" key="9">
    <source>
        <dbReference type="RuleBase" id="RU364040"/>
    </source>
</evidence>